<dbReference type="SMART" id="SM00268">
    <property type="entry name" value="ACTIN"/>
    <property type="match status" value="1"/>
</dbReference>
<proteinExistence type="inferred from homology"/>
<dbReference type="Pfam" id="PF00022">
    <property type="entry name" value="Actin"/>
    <property type="match status" value="1"/>
</dbReference>
<evidence type="ECO:0000256" key="4">
    <source>
        <dbReference type="SAM" id="Phobius"/>
    </source>
</evidence>
<name>A0A024VF77_PLAFA</name>
<evidence type="ECO:0000256" key="3">
    <source>
        <dbReference type="RuleBase" id="RU000487"/>
    </source>
</evidence>
<protein>
    <recommendedName>
        <fullName evidence="7">Actin-like protein</fullName>
    </recommendedName>
</protein>
<dbReference type="InterPro" id="IPR004000">
    <property type="entry name" value="Actin"/>
</dbReference>
<evidence type="ECO:0000256" key="2">
    <source>
        <dbReference type="ARBA" id="ARBA00049360"/>
    </source>
</evidence>
<evidence type="ECO:0000313" key="5">
    <source>
        <dbReference type="EMBL" id="ETW26840.1"/>
    </source>
</evidence>
<dbReference type="EMBL" id="KI928169">
    <property type="protein sequence ID" value="ETW26840.1"/>
    <property type="molecule type" value="Genomic_DNA"/>
</dbReference>
<feature type="transmembrane region" description="Helical" evidence="4">
    <location>
        <begin position="390"/>
        <end position="408"/>
    </location>
</feature>
<dbReference type="Gene3D" id="3.30.420.40">
    <property type="match status" value="2"/>
</dbReference>
<organism evidence="5 6">
    <name type="scientific">Plasmodium falciparum FCH/4</name>
    <dbReference type="NCBI Taxonomy" id="1036724"/>
    <lineage>
        <taxon>Eukaryota</taxon>
        <taxon>Sar</taxon>
        <taxon>Alveolata</taxon>
        <taxon>Apicomplexa</taxon>
        <taxon>Aconoidasida</taxon>
        <taxon>Haemosporida</taxon>
        <taxon>Plasmodiidae</taxon>
        <taxon>Plasmodium</taxon>
        <taxon>Plasmodium (Laverania)</taxon>
    </lineage>
</organism>
<gene>
    <name evidence="5" type="ORF">PFFCH_05740</name>
</gene>
<dbReference type="InterPro" id="IPR043129">
    <property type="entry name" value="ATPase_NBD"/>
</dbReference>
<evidence type="ECO:0000313" key="6">
    <source>
        <dbReference type="Proteomes" id="UP000030656"/>
    </source>
</evidence>
<dbReference type="OrthoDB" id="5132116at2759"/>
<feature type="transmembrane region" description="Helical" evidence="4">
    <location>
        <begin position="6"/>
        <end position="24"/>
    </location>
</feature>
<evidence type="ECO:0000256" key="1">
    <source>
        <dbReference type="ARBA" id="ARBA00022801"/>
    </source>
</evidence>
<comment type="catalytic activity">
    <reaction evidence="2">
        <text>ATP + H2O = ADP + phosphate + H(+)</text>
        <dbReference type="Rhea" id="RHEA:13065"/>
        <dbReference type="ChEBI" id="CHEBI:15377"/>
        <dbReference type="ChEBI" id="CHEBI:15378"/>
        <dbReference type="ChEBI" id="CHEBI:30616"/>
        <dbReference type="ChEBI" id="CHEBI:43474"/>
        <dbReference type="ChEBI" id="CHEBI:456216"/>
    </reaction>
</comment>
<keyword evidence="4" id="KW-1133">Transmembrane helix</keyword>
<dbReference type="InterPro" id="IPR004001">
    <property type="entry name" value="Actin_CS"/>
</dbReference>
<dbReference type="Proteomes" id="UP000030656">
    <property type="component" value="Unassembled WGS sequence"/>
</dbReference>
<dbReference type="AlphaFoldDB" id="A0A024VF77"/>
<keyword evidence="4" id="KW-0812">Transmembrane</keyword>
<reference evidence="5 6" key="2">
    <citation type="submission" date="2013-02" db="EMBL/GenBank/DDBJ databases">
        <title>The Genome Sequence of Plasmodium falciparum FCH/4.</title>
        <authorList>
            <consortium name="The Broad Institute Genome Sequencing Platform"/>
            <consortium name="The Broad Institute Genome Sequencing Center for Infectious Disease"/>
            <person name="Neafsey D."/>
            <person name="Cheeseman I."/>
            <person name="Volkman S."/>
            <person name="Adams J."/>
            <person name="Walker B."/>
            <person name="Young S.K."/>
            <person name="Zeng Q."/>
            <person name="Gargeya S."/>
            <person name="Fitzgerald M."/>
            <person name="Haas B."/>
            <person name="Abouelleil A."/>
            <person name="Alvarado L."/>
            <person name="Arachchi H.M."/>
            <person name="Berlin A.M."/>
            <person name="Chapman S.B."/>
            <person name="Dewar J."/>
            <person name="Goldberg J."/>
            <person name="Griggs A."/>
            <person name="Gujja S."/>
            <person name="Hansen M."/>
            <person name="Howarth C."/>
            <person name="Imamovic A."/>
            <person name="Larimer J."/>
            <person name="McCowan C."/>
            <person name="Murphy C."/>
            <person name="Neiman D."/>
            <person name="Pearson M."/>
            <person name="Priest M."/>
            <person name="Roberts A."/>
            <person name="Saif S."/>
            <person name="Shea T."/>
            <person name="Sisk P."/>
            <person name="Sykes S."/>
            <person name="Wortman J."/>
            <person name="Nusbaum C."/>
            <person name="Birren B."/>
        </authorList>
    </citation>
    <scope>NUCLEOTIDE SEQUENCE [LARGE SCALE GENOMIC DNA]</scope>
    <source>
        <strain evidence="5 6">FCH/4</strain>
    </source>
</reference>
<comment type="similarity">
    <text evidence="3">Belongs to the actin family.</text>
</comment>
<dbReference type="GO" id="GO:0016787">
    <property type="term" value="F:hydrolase activity"/>
    <property type="evidence" value="ECO:0007669"/>
    <property type="project" value="UniProtKB-KW"/>
</dbReference>
<accession>A0A024VF77</accession>
<dbReference type="PROSITE" id="PS00432">
    <property type="entry name" value="ACTINS_2"/>
    <property type="match status" value="1"/>
</dbReference>
<keyword evidence="4" id="KW-0472">Membrane</keyword>
<dbReference type="SUPFAM" id="SSF53067">
    <property type="entry name" value="Actin-like ATPase domain"/>
    <property type="match status" value="2"/>
</dbReference>
<dbReference type="PRINTS" id="PR00190">
    <property type="entry name" value="ACTIN"/>
</dbReference>
<evidence type="ECO:0008006" key="7">
    <source>
        <dbReference type="Google" id="ProtNLM"/>
    </source>
</evidence>
<dbReference type="Gene3D" id="3.90.640.10">
    <property type="entry name" value="Actin, Chain A, domain 4"/>
    <property type="match status" value="1"/>
</dbReference>
<dbReference type="PANTHER" id="PTHR11937">
    <property type="entry name" value="ACTIN"/>
    <property type="match status" value="1"/>
</dbReference>
<sequence length="409" mass="46395">MNSPMIILKCIMNTYIYIYILRYIKAGINSSEEPTIVFPTIVGIEKNDETKRIYTGDEAFFHESNLNIYRPIDHGHISDWDKAQKVWDYTLNCVDPSKSIKDILLTEPPLCSISHRKKMGEIFFEYFDTLNLNLSVSGLMSLYASGLTTGLVLDIGEGVTQCLPVFDGYIEKNSIIRSDFGGEELSMFLQKLICDIGYSMTTTKSLEYVKNIKETICFCSLNPSEDQLRNDLAATYTLPDGDVLRDGYDSIEIAHERFYVAEALFNPQLCHRDNLSIIDIIWKSILSCPMENRKILSSSIVLSGGSSLFPNLVERIETEVRNNAPESARSMVKVHALENRAIMAWCGAQIFSQAELRESQTGIWISKEEYEEIGSNIFLTKARKKKKKELILVCISLISFLSAYCVIYS</sequence>
<keyword evidence="1" id="KW-0378">Hydrolase</keyword>
<reference evidence="5 6" key="1">
    <citation type="submission" date="2013-02" db="EMBL/GenBank/DDBJ databases">
        <title>The Genome Annotation of Plasmodium falciparum FCH/4.</title>
        <authorList>
            <consortium name="The Broad Institute Genome Sequencing Platform"/>
            <consortium name="The Broad Institute Genome Sequencing Center for Infectious Disease"/>
            <person name="Neafsey D."/>
            <person name="Hoffman S."/>
            <person name="Volkman S."/>
            <person name="Rosenthal P."/>
            <person name="Walker B."/>
            <person name="Young S.K."/>
            <person name="Zeng Q."/>
            <person name="Gargeya S."/>
            <person name="Fitzgerald M."/>
            <person name="Haas B."/>
            <person name="Abouelleil A."/>
            <person name="Allen A.W."/>
            <person name="Alvarado L."/>
            <person name="Arachchi H.M."/>
            <person name="Berlin A.M."/>
            <person name="Chapman S.B."/>
            <person name="Gainer-Dewar J."/>
            <person name="Goldberg J."/>
            <person name="Griggs A."/>
            <person name="Gujja S."/>
            <person name="Hansen M."/>
            <person name="Howarth C."/>
            <person name="Imamovic A."/>
            <person name="Ireland A."/>
            <person name="Larimer J."/>
            <person name="McCowan C."/>
            <person name="Murphy C."/>
            <person name="Pearson M."/>
            <person name="Poon T.W."/>
            <person name="Priest M."/>
            <person name="Roberts A."/>
            <person name="Saif S."/>
            <person name="Shea T."/>
            <person name="Sisk P."/>
            <person name="Sykes S."/>
            <person name="Wortman J."/>
            <person name="Nusbaum C."/>
            <person name="Birren B."/>
        </authorList>
    </citation>
    <scope>NUCLEOTIDE SEQUENCE [LARGE SCALE GENOMIC DNA]</scope>
    <source>
        <strain evidence="5 6">FCH/4</strain>
    </source>
</reference>